<keyword evidence="1" id="KW-0805">Transcription regulation</keyword>
<dbReference type="InterPro" id="IPR001647">
    <property type="entry name" value="HTH_TetR"/>
</dbReference>
<dbReference type="PANTHER" id="PTHR30055:SF151">
    <property type="entry name" value="TRANSCRIPTIONAL REGULATORY PROTEIN"/>
    <property type="match status" value="1"/>
</dbReference>
<evidence type="ECO:0000313" key="7">
    <source>
        <dbReference type="Proteomes" id="UP000239203"/>
    </source>
</evidence>
<evidence type="ECO:0000256" key="2">
    <source>
        <dbReference type="ARBA" id="ARBA00023125"/>
    </source>
</evidence>
<keyword evidence="2 4" id="KW-0238">DNA-binding</keyword>
<dbReference type="Gene3D" id="1.10.10.60">
    <property type="entry name" value="Homeodomain-like"/>
    <property type="match status" value="1"/>
</dbReference>
<dbReference type="GO" id="GO:0045892">
    <property type="term" value="P:negative regulation of DNA-templated transcription"/>
    <property type="evidence" value="ECO:0007669"/>
    <property type="project" value="InterPro"/>
</dbReference>
<dbReference type="Gene3D" id="1.10.357.10">
    <property type="entry name" value="Tetracycline Repressor, domain 2"/>
    <property type="match status" value="1"/>
</dbReference>
<dbReference type="InterPro" id="IPR036271">
    <property type="entry name" value="Tet_transcr_reg_TetR-rel_C_sf"/>
</dbReference>
<dbReference type="SUPFAM" id="SSF46689">
    <property type="entry name" value="Homeodomain-like"/>
    <property type="match status" value="1"/>
</dbReference>
<dbReference type="InterPro" id="IPR050109">
    <property type="entry name" value="HTH-type_TetR-like_transc_reg"/>
</dbReference>
<evidence type="ECO:0000256" key="4">
    <source>
        <dbReference type="PROSITE-ProRule" id="PRU00335"/>
    </source>
</evidence>
<keyword evidence="3" id="KW-0804">Transcription</keyword>
<evidence type="ECO:0000256" key="3">
    <source>
        <dbReference type="ARBA" id="ARBA00023163"/>
    </source>
</evidence>
<organism evidence="6 7">
    <name type="scientific">Actinokineospora auranticolor</name>
    <dbReference type="NCBI Taxonomy" id="155976"/>
    <lineage>
        <taxon>Bacteria</taxon>
        <taxon>Bacillati</taxon>
        <taxon>Actinomycetota</taxon>
        <taxon>Actinomycetes</taxon>
        <taxon>Pseudonocardiales</taxon>
        <taxon>Pseudonocardiaceae</taxon>
        <taxon>Actinokineospora</taxon>
    </lineage>
</organism>
<dbReference type="AlphaFoldDB" id="A0A2S6GWX1"/>
<dbReference type="EMBL" id="PTIX01000003">
    <property type="protein sequence ID" value="PPK69709.1"/>
    <property type="molecule type" value="Genomic_DNA"/>
</dbReference>
<reference evidence="6 7" key="1">
    <citation type="submission" date="2018-02" db="EMBL/GenBank/DDBJ databases">
        <title>Genomic Encyclopedia of Archaeal and Bacterial Type Strains, Phase II (KMG-II): from individual species to whole genera.</title>
        <authorList>
            <person name="Goeker M."/>
        </authorList>
    </citation>
    <scope>NUCLEOTIDE SEQUENCE [LARGE SCALE GENOMIC DNA]</scope>
    <source>
        <strain evidence="6 7">YU 961-1</strain>
    </source>
</reference>
<comment type="caution">
    <text evidence="6">The sequence shown here is derived from an EMBL/GenBank/DDBJ whole genome shotgun (WGS) entry which is preliminary data.</text>
</comment>
<dbReference type="GO" id="GO:0000976">
    <property type="term" value="F:transcription cis-regulatory region binding"/>
    <property type="evidence" value="ECO:0007669"/>
    <property type="project" value="TreeGrafter"/>
</dbReference>
<evidence type="ECO:0000313" key="6">
    <source>
        <dbReference type="EMBL" id="PPK69709.1"/>
    </source>
</evidence>
<dbReference type="GO" id="GO:0003700">
    <property type="term" value="F:DNA-binding transcription factor activity"/>
    <property type="evidence" value="ECO:0007669"/>
    <property type="project" value="TreeGrafter"/>
</dbReference>
<dbReference type="Pfam" id="PF02909">
    <property type="entry name" value="TetR_C_1"/>
    <property type="match status" value="1"/>
</dbReference>
<evidence type="ECO:0000259" key="5">
    <source>
        <dbReference type="PROSITE" id="PS50977"/>
    </source>
</evidence>
<protein>
    <submittedName>
        <fullName evidence="6">Regulatory TetR family protein</fullName>
    </submittedName>
</protein>
<dbReference type="OrthoDB" id="2570341at2"/>
<dbReference type="InterPro" id="IPR009057">
    <property type="entry name" value="Homeodomain-like_sf"/>
</dbReference>
<dbReference type="RefSeq" id="WP_104478123.1">
    <property type="nucleotide sequence ID" value="NZ_CP154825.1"/>
</dbReference>
<feature type="DNA-binding region" description="H-T-H motif" evidence="4">
    <location>
        <begin position="54"/>
        <end position="73"/>
    </location>
</feature>
<dbReference type="InterPro" id="IPR004111">
    <property type="entry name" value="Repressor_TetR_C"/>
</dbReference>
<name>A0A2S6GWX1_9PSEU</name>
<feature type="domain" description="HTH tetR-type" evidence="5">
    <location>
        <begin position="31"/>
        <end position="91"/>
    </location>
</feature>
<dbReference type="SUPFAM" id="SSF48498">
    <property type="entry name" value="Tetracyclin repressor-like, C-terminal domain"/>
    <property type="match status" value="1"/>
</dbReference>
<accession>A0A2S6GWX1</accession>
<gene>
    <name evidence="6" type="ORF">CLV40_103319</name>
</gene>
<dbReference type="PANTHER" id="PTHR30055">
    <property type="entry name" value="HTH-TYPE TRANSCRIPTIONAL REGULATOR RUTR"/>
    <property type="match status" value="1"/>
</dbReference>
<proteinExistence type="predicted"/>
<dbReference type="Proteomes" id="UP000239203">
    <property type="component" value="Unassembled WGS sequence"/>
</dbReference>
<evidence type="ECO:0000256" key="1">
    <source>
        <dbReference type="ARBA" id="ARBA00023015"/>
    </source>
</evidence>
<dbReference type="Pfam" id="PF00440">
    <property type="entry name" value="TetR_N"/>
    <property type="match status" value="1"/>
</dbReference>
<dbReference type="PROSITE" id="PS50977">
    <property type="entry name" value="HTH_TETR_2"/>
    <property type="match status" value="1"/>
</dbReference>
<keyword evidence="7" id="KW-1185">Reference proteome</keyword>
<sequence>MPSEETDTSLPASVEAVWGLRGRPARGPKRALSLERIVAAGVAVADREGLDALSMSRVANAIGTSAMSLYRYVSAKDELLTLMVDAVYADTWTIAATGRWRADLTQLAFNNLHTLRRHPWVVRVPVTGPPITPHQLRWLEASLAALRGTPLSGKEKIAVMLLVNSLVRNDATLMIDLRVGEPESEGKLPDYGKTLRLLLDPKHFPELIDVLDEGVFDYDDTSEQDFSWSLERALDGVAALIESKR</sequence>